<accession>A0A5C6FV99</accession>
<dbReference type="Pfam" id="PF02561">
    <property type="entry name" value="FliS"/>
    <property type="match status" value="1"/>
</dbReference>
<evidence type="ECO:0000256" key="4">
    <source>
        <dbReference type="ARBA" id="ARBA00022795"/>
    </source>
</evidence>
<evidence type="ECO:0000313" key="6">
    <source>
        <dbReference type="EMBL" id="TWU65525.1"/>
    </source>
</evidence>
<keyword evidence="5" id="KW-0143">Chaperone</keyword>
<evidence type="ECO:0000256" key="2">
    <source>
        <dbReference type="ARBA" id="ARBA00008787"/>
    </source>
</evidence>
<evidence type="ECO:0000313" key="7">
    <source>
        <dbReference type="Proteomes" id="UP000316476"/>
    </source>
</evidence>
<sequence length="149" mass="16460">MNEATKQGSGQYLESAVINAPPAKLRLMLIEKAVQVADRLSRRWRHEDTPAVCEDSIWLLDLLNELLSGVTDKDTELGKQVSDLYVFLCKHLIAAEETRDAGAIDEIRLVLEVEAETWRLCCARQLAGEQPNTETPVPDAGLTGLDLCG</sequence>
<evidence type="ECO:0000256" key="1">
    <source>
        <dbReference type="ARBA" id="ARBA00004514"/>
    </source>
</evidence>
<comment type="subcellular location">
    <subcellularLocation>
        <location evidence="1">Cytoplasm</location>
        <location evidence="1">Cytosol</location>
    </subcellularLocation>
</comment>
<dbReference type="PANTHER" id="PTHR34773">
    <property type="entry name" value="FLAGELLAR SECRETION CHAPERONE FLIS"/>
    <property type="match status" value="1"/>
</dbReference>
<dbReference type="SUPFAM" id="SSF101116">
    <property type="entry name" value="Flagellar export chaperone FliS"/>
    <property type="match status" value="1"/>
</dbReference>
<dbReference type="Proteomes" id="UP000316476">
    <property type="component" value="Unassembled WGS sequence"/>
</dbReference>
<dbReference type="GO" id="GO:0044780">
    <property type="term" value="P:bacterial-type flagellum assembly"/>
    <property type="evidence" value="ECO:0007669"/>
    <property type="project" value="InterPro"/>
</dbReference>
<gene>
    <name evidence="6" type="ORF">V7x_10730</name>
</gene>
<dbReference type="RefSeq" id="WP_146411655.1">
    <property type="nucleotide sequence ID" value="NZ_SJPZ01000001.1"/>
</dbReference>
<evidence type="ECO:0000256" key="3">
    <source>
        <dbReference type="ARBA" id="ARBA00022490"/>
    </source>
</evidence>
<dbReference type="OrthoDB" id="266666at2"/>
<dbReference type="InterPro" id="IPR003713">
    <property type="entry name" value="FliS"/>
</dbReference>
<dbReference type="GO" id="GO:0005829">
    <property type="term" value="C:cytosol"/>
    <property type="evidence" value="ECO:0007669"/>
    <property type="project" value="UniProtKB-SubCell"/>
</dbReference>
<name>A0A5C6FV99_9PLAN</name>
<keyword evidence="3" id="KW-0963">Cytoplasm</keyword>
<keyword evidence="6" id="KW-0966">Cell projection</keyword>
<dbReference type="EMBL" id="SJPZ01000001">
    <property type="protein sequence ID" value="TWU65525.1"/>
    <property type="molecule type" value="Genomic_DNA"/>
</dbReference>
<keyword evidence="6" id="KW-0969">Cilium</keyword>
<dbReference type="GO" id="GO:0071973">
    <property type="term" value="P:bacterial-type flagellum-dependent cell motility"/>
    <property type="evidence" value="ECO:0007669"/>
    <property type="project" value="TreeGrafter"/>
</dbReference>
<dbReference type="AlphaFoldDB" id="A0A5C6FV99"/>
<organism evidence="6 7">
    <name type="scientific">Crateriforma conspicua</name>
    <dbReference type="NCBI Taxonomy" id="2527996"/>
    <lineage>
        <taxon>Bacteria</taxon>
        <taxon>Pseudomonadati</taxon>
        <taxon>Planctomycetota</taxon>
        <taxon>Planctomycetia</taxon>
        <taxon>Planctomycetales</taxon>
        <taxon>Planctomycetaceae</taxon>
        <taxon>Crateriforma</taxon>
    </lineage>
</organism>
<comment type="similarity">
    <text evidence="2">Belongs to the FliS family.</text>
</comment>
<dbReference type="InterPro" id="IPR036584">
    <property type="entry name" value="FliS_sf"/>
</dbReference>
<reference evidence="6 7" key="1">
    <citation type="submission" date="2019-02" db="EMBL/GenBank/DDBJ databases">
        <title>Deep-cultivation of Planctomycetes and their phenomic and genomic characterization uncovers novel biology.</title>
        <authorList>
            <person name="Wiegand S."/>
            <person name="Jogler M."/>
            <person name="Boedeker C."/>
            <person name="Pinto D."/>
            <person name="Vollmers J."/>
            <person name="Rivas-Marin E."/>
            <person name="Kohn T."/>
            <person name="Peeters S.H."/>
            <person name="Heuer A."/>
            <person name="Rast P."/>
            <person name="Oberbeckmann S."/>
            <person name="Bunk B."/>
            <person name="Jeske O."/>
            <person name="Meyerdierks A."/>
            <person name="Storesund J.E."/>
            <person name="Kallscheuer N."/>
            <person name="Luecker S."/>
            <person name="Lage O.M."/>
            <person name="Pohl T."/>
            <person name="Merkel B.J."/>
            <person name="Hornburger P."/>
            <person name="Mueller R.-W."/>
            <person name="Bruemmer F."/>
            <person name="Labrenz M."/>
            <person name="Spormann A.M."/>
            <person name="Op Den Camp H."/>
            <person name="Overmann J."/>
            <person name="Amann R."/>
            <person name="Jetten M.S.M."/>
            <person name="Mascher T."/>
            <person name="Medema M.H."/>
            <person name="Devos D.P."/>
            <person name="Kaster A.-K."/>
            <person name="Ovreas L."/>
            <person name="Rohde M."/>
            <person name="Galperin M.Y."/>
            <person name="Jogler C."/>
        </authorList>
    </citation>
    <scope>NUCLEOTIDE SEQUENCE [LARGE SCALE GENOMIC DNA]</scope>
    <source>
        <strain evidence="6 7">V7</strain>
    </source>
</reference>
<comment type="caution">
    <text evidence="6">The sequence shown here is derived from an EMBL/GenBank/DDBJ whole genome shotgun (WGS) entry which is preliminary data.</text>
</comment>
<keyword evidence="6" id="KW-0282">Flagellum</keyword>
<keyword evidence="4" id="KW-1005">Bacterial flagellum biogenesis</keyword>
<proteinExistence type="inferred from homology"/>
<dbReference type="PANTHER" id="PTHR34773:SF1">
    <property type="entry name" value="FLAGELLAR SECRETION CHAPERONE FLIS"/>
    <property type="match status" value="1"/>
</dbReference>
<protein>
    <submittedName>
        <fullName evidence="6">Flagellar protein FliS</fullName>
    </submittedName>
</protein>
<dbReference type="Gene3D" id="1.20.120.340">
    <property type="entry name" value="Flagellar protein FliS"/>
    <property type="match status" value="1"/>
</dbReference>
<evidence type="ECO:0000256" key="5">
    <source>
        <dbReference type="ARBA" id="ARBA00023186"/>
    </source>
</evidence>